<protein>
    <submittedName>
        <fullName evidence="1">Uncharacterized protein</fullName>
    </submittedName>
</protein>
<accession>A0A238H9J2</accession>
<sequence>MPDAGSPDFGVIVARTGEYRDSRDSGRWWRLPGLPRVTAARLTVCVVGYRHRRAGFAAAWLSRDVPKRARCAALLALRRHARVH</sequence>
<proteinExistence type="predicted"/>
<name>A0A238H9J2_9BURK</name>
<dbReference type="EMBL" id="FXAN01000083">
    <property type="protein sequence ID" value="SMG01880.1"/>
    <property type="molecule type" value="Genomic_DNA"/>
</dbReference>
<gene>
    <name evidence="1" type="ORF">BSIN_0780</name>
</gene>
<organism evidence="1 2">
    <name type="scientific">Burkholderia singularis</name>
    <dbReference type="NCBI Taxonomy" id="1503053"/>
    <lineage>
        <taxon>Bacteria</taxon>
        <taxon>Pseudomonadati</taxon>
        <taxon>Pseudomonadota</taxon>
        <taxon>Betaproteobacteria</taxon>
        <taxon>Burkholderiales</taxon>
        <taxon>Burkholderiaceae</taxon>
        <taxon>Burkholderia</taxon>
        <taxon>pseudomallei group</taxon>
    </lineage>
</organism>
<dbReference type="AlphaFoldDB" id="A0A238H9J2"/>
<evidence type="ECO:0000313" key="2">
    <source>
        <dbReference type="Proteomes" id="UP000198460"/>
    </source>
</evidence>
<evidence type="ECO:0000313" key="1">
    <source>
        <dbReference type="EMBL" id="SMG01880.1"/>
    </source>
</evidence>
<reference evidence="1 2" key="1">
    <citation type="submission" date="2017-04" db="EMBL/GenBank/DDBJ databases">
        <authorList>
            <person name="Afonso C.L."/>
            <person name="Miller P.J."/>
            <person name="Scott M.A."/>
            <person name="Spackman E."/>
            <person name="Goraichik I."/>
            <person name="Dimitrov K.M."/>
            <person name="Suarez D.L."/>
            <person name="Swayne D.E."/>
        </authorList>
    </citation>
    <scope>NUCLEOTIDE SEQUENCE [LARGE SCALE GENOMIC DNA]</scope>
    <source>
        <strain evidence="1">LMG 28154</strain>
    </source>
</reference>
<dbReference type="Proteomes" id="UP000198460">
    <property type="component" value="Unassembled WGS sequence"/>
</dbReference>